<feature type="chain" id="PRO_5042048988" description="non-specific serine/threonine protein kinase" evidence="18">
    <location>
        <begin position="25"/>
        <end position="1047"/>
    </location>
</feature>
<evidence type="ECO:0000256" key="14">
    <source>
        <dbReference type="ARBA" id="ARBA00023136"/>
    </source>
</evidence>
<dbReference type="PANTHER" id="PTHR45974">
    <property type="entry name" value="RECEPTOR-LIKE PROTEIN 55"/>
    <property type="match status" value="1"/>
</dbReference>
<evidence type="ECO:0000256" key="5">
    <source>
        <dbReference type="ARBA" id="ARBA00022614"/>
    </source>
</evidence>
<dbReference type="SMART" id="SM00369">
    <property type="entry name" value="LRR_TYP"/>
    <property type="match status" value="6"/>
</dbReference>
<dbReference type="Pfam" id="PF00069">
    <property type="entry name" value="Pkinase"/>
    <property type="match status" value="1"/>
</dbReference>
<evidence type="ECO:0000313" key="20">
    <source>
        <dbReference type="EMBL" id="KAK1370131.1"/>
    </source>
</evidence>
<keyword evidence="20" id="KW-0675">Receptor</keyword>
<dbReference type="Pfam" id="PF23598">
    <property type="entry name" value="LRR_14"/>
    <property type="match status" value="1"/>
</dbReference>
<feature type="domain" description="Protein kinase" evidence="19">
    <location>
        <begin position="692"/>
        <end position="982"/>
    </location>
</feature>
<evidence type="ECO:0000256" key="12">
    <source>
        <dbReference type="ARBA" id="ARBA00022840"/>
    </source>
</evidence>
<dbReference type="FunFam" id="3.30.200.20:FF:000512">
    <property type="entry name" value="Receptor-like protein kinase HSL1"/>
    <property type="match status" value="1"/>
</dbReference>
<dbReference type="FunFam" id="1.10.510.10:FF:000714">
    <property type="entry name" value="Kinase family with leucine-rich repeat domain-containing protein"/>
    <property type="match status" value="1"/>
</dbReference>
<dbReference type="PROSITE" id="PS50011">
    <property type="entry name" value="PROTEIN_KINASE_DOM"/>
    <property type="match status" value="1"/>
</dbReference>
<dbReference type="InterPro" id="IPR032675">
    <property type="entry name" value="LRR_dom_sf"/>
</dbReference>
<feature type="signal peptide" evidence="18">
    <location>
        <begin position="1"/>
        <end position="24"/>
    </location>
</feature>
<dbReference type="AlphaFoldDB" id="A0AAD8HN00"/>
<dbReference type="InterPro" id="IPR013210">
    <property type="entry name" value="LRR_N_plant-typ"/>
</dbReference>
<evidence type="ECO:0000256" key="13">
    <source>
        <dbReference type="ARBA" id="ARBA00022989"/>
    </source>
</evidence>
<dbReference type="FunFam" id="3.80.10.10:FF:000041">
    <property type="entry name" value="LRR receptor-like serine/threonine-protein kinase ERECTA"/>
    <property type="match status" value="1"/>
</dbReference>
<dbReference type="FunFam" id="3.80.10.10:FF:000233">
    <property type="entry name" value="Leucine-rich repeat receptor-like protein kinase TDR"/>
    <property type="match status" value="1"/>
</dbReference>
<evidence type="ECO:0000256" key="16">
    <source>
        <dbReference type="PROSITE-ProRule" id="PRU10141"/>
    </source>
</evidence>
<evidence type="ECO:0000256" key="15">
    <source>
        <dbReference type="ARBA" id="ARBA00023180"/>
    </source>
</evidence>
<reference evidence="20" key="1">
    <citation type="submission" date="2023-02" db="EMBL/GenBank/DDBJ databases">
        <title>Genome of toxic invasive species Heracleum sosnowskyi carries increased number of genes despite the absence of recent whole-genome duplications.</title>
        <authorList>
            <person name="Schelkunov M."/>
            <person name="Shtratnikova V."/>
            <person name="Makarenko M."/>
            <person name="Klepikova A."/>
            <person name="Omelchenko D."/>
            <person name="Novikova G."/>
            <person name="Obukhova E."/>
            <person name="Bogdanov V."/>
            <person name="Penin A."/>
            <person name="Logacheva M."/>
        </authorList>
    </citation>
    <scope>NUCLEOTIDE SEQUENCE</scope>
    <source>
        <strain evidence="20">Hsosn_3</strain>
        <tissue evidence="20">Leaf</tissue>
    </source>
</reference>
<keyword evidence="14 17" id="KW-0472">Membrane</keyword>
<keyword evidence="10 16" id="KW-0547">Nucleotide-binding</keyword>
<dbReference type="InterPro" id="IPR000719">
    <property type="entry name" value="Prot_kinase_dom"/>
</dbReference>
<keyword evidence="9" id="KW-0677">Repeat</keyword>
<dbReference type="EMBL" id="JAUIZM010000008">
    <property type="protein sequence ID" value="KAK1370131.1"/>
    <property type="molecule type" value="Genomic_DNA"/>
</dbReference>
<dbReference type="GO" id="GO:0051707">
    <property type="term" value="P:response to other organism"/>
    <property type="evidence" value="ECO:0007669"/>
    <property type="project" value="UniProtKB-ARBA"/>
</dbReference>
<dbReference type="SUPFAM" id="SSF56112">
    <property type="entry name" value="Protein kinase-like (PK-like)"/>
    <property type="match status" value="1"/>
</dbReference>
<dbReference type="SMART" id="SM00220">
    <property type="entry name" value="S_TKc"/>
    <property type="match status" value="1"/>
</dbReference>
<evidence type="ECO:0000256" key="18">
    <source>
        <dbReference type="SAM" id="SignalP"/>
    </source>
</evidence>
<dbReference type="GO" id="GO:0009791">
    <property type="term" value="P:post-embryonic development"/>
    <property type="evidence" value="ECO:0007669"/>
    <property type="project" value="UniProtKB-ARBA"/>
</dbReference>
<dbReference type="Pfam" id="PF08263">
    <property type="entry name" value="LRRNT_2"/>
    <property type="match status" value="1"/>
</dbReference>
<comment type="similarity">
    <text evidence="2">Belongs to the protein kinase superfamily. Ser/Thr protein kinase family.</text>
</comment>
<sequence length="1047" mass="115700">MTKMPPPLLTFPLFFFSFSVTLLSLKVISQPISGELATLLTIRKDFKNPPALSHWNATSSHCHWPEITCSGAGNVVQIKMVDYNITEPIPDSLCDLKYLEDIDFSFNYIPGEFPRSLYNCSKLLELDLTQNSFTGQIPADIDRISTLKWLDLSANNFTGDIPPAIGGLSELRALYLHSNLFNGTIPASIGNLTNLQFLGLAYNDFIPAGIPTEFGKLSNLTFLWMTTTNRVGSIPESFSSLVSLEHLDLSDNKLEGEIPDGLFLLKNLDVVYLFKNNLSGSIPSVVESIRLTELDISMNNLTGVVPDDFGKLQQLKILNMFSNKLSGEIPAGLGLLANLTEFRVWKNDFSGEFPAEFGLHSKLDAFEASENRFSGKLPENLCAGGNLSGVVMFSNNLTGSIPKSLGNCPTLRTVQLYNNNFVGEVPLGLWTLKNVYSLMLSHNSLSGELPDGLAWNVSRLEINDNKFSGKIPSGVSSWKNLVVCKASNNRFSGVLPIEITSLTQLTTLELDGNLFSGQLPTKIISWKSLNTLILARNNLSGSIPAVIGTLPNLLDLDLSENQLSGPIPTELGHLRLTALNLSSNELTGNIPVEFDNMAYDRSFLNSSELCATTSELNLTGCYRRIPKSNKLSNKFLALILILAVVVLLATVVSTVLLIGDYRRKKLKRDLASWKLTSFQRLDFTEANILSSLTDSNMVGSGGSGKVYRVPVGRVGEYVAVKKIWSNHKLDHALEKEFLAEVGILGTIKHSNIIKLLCCISSDNSKLLVYEYMDNQSLDRWLHGKRRMESPTASSVHHFELDWSRRMQIAVGAAQGLCYMHHDCSPPILHRDVKSSNILLDFEFQAKIADFGLAKILVKRGEANTMSTIAGSFGYIAPEYAYTTKVNEKIDVFSFGVVLLELVTGREPNDGSDNINLAEWCWRHYGERKPIADILDKDIKKQHNLEEMIAVLKLGLVCTSTLPASRPSMREVLQILRNSSPREGNEGKKASEYDVAPLLGATPLGATYLSSYRKSKKKIDDLLHAADVWTRPPRIIGDGVLPELNRII</sequence>
<evidence type="ECO:0000256" key="7">
    <source>
        <dbReference type="ARBA" id="ARBA00022692"/>
    </source>
</evidence>
<accession>A0AAD8HN00</accession>
<dbReference type="PROSITE" id="PS00108">
    <property type="entry name" value="PROTEIN_KINASE_ST"/>
    <property type="match status" value="1"/>
</dbReference>
<evidence type="ECO:0000256" key="9">
    <source>
        <dbReference type="ARBA" id="ARBA00022737"/>
    </source>
</evidence>
<keyword evidence="15" id="KW-0325">Glycoprotein</keyword>
<dbReference type="GO" id="GO:0006952">
    <property type="term" value="P:defense response"/>
    <property type="evidence" value="ECO:0007669"/>
    <property type="project" value="UniProtKB-ARBA"/>
</dbReference>
<evidence type="ECO:0000256" key="11">
    <source>
        <dbReference type="ARBA" id="ARBA00022777"/>
    </source>
</evidence>
<keyword evidence="5" id="KW-0433">Leucine-rich repeat</keyword>
<keyword evidence="4" id="KW-0723">Serine/threonine-protein kinase</keyword>
<comment type="subcellular location">
    <subcellularLocation>
        <location evidence="1">Membrane</location>
        <topology evidence="1">Single-pass type I membrane protein</topology>
    </subcellularLocation>
</comment>
<evidence type="ECO:0000259" key="19">
    <source>
        <dbReference type="PROSITE" id="PS50011"/>
    </source>
</evidence>
<reference evidence="20" key="2">
    <citation type="submission" date="2023-05" db="EMBL/GenBank/DDBJ databases">
        <authorList>
            <person name="Schelkunov M.I."/>
        </authorList>
    </citation>
    <scope>NUCLEOTIDE SEQUENCE</scope>
    <source>
        <strain evidence="20">Hsosn_3</strain>
        <tissue evidence="20">Leaf</tissue>
    </source>
</reference>
<dbReference type="InterPro" id="IPR055414">
    <property type="entry name" value="LRR_R13L4/SHOC2-like"/>
</dbReference>
<evidence type="ECO:0000256" key="8">
    <source>
        <dbReference type="ARBA" id="ARBA00022729"/>
    </source>
</evidence>
<evidence type="ECO:0000256" key="6">
    <source>
        <dbReference type="ARBA" id="ARBA00022679"/>
    </source>
</evidence>
<keyword evidence="8 18" id="KW-0732">Signal</keyword>
<evidence type="ECO:0000256" key="17">
    <source>
        <dbReference type="SAM" id="Phobius"/>
    </source>
</evidence>
<dbReference type="PROSITE" id="PS00107">
    <property type="entry name" value="PROTEIN_KINASE_ATP"/>
    <property type="match status" value="1"/>
</dbReference>
<keyword evidence="11 20" id="KW-0418">Kinase</keyword>
<evidence type="ECO:0000256" key="4">
    <source>
        <dbReference type="ARBA" id="ARBA00022527"/>
    </source>
</evidence>
<dbReference type="Gene3D" id="3.80.10.10">
    <property type="entry name" value="Ribonuclease Inhibitor"/>
    <property type="match status" value="3"/>
</dbReference>
<dbReference type="InterPro" id="IPR008271">
    <property type="entry name" value="Ser/Thr_kinase_AS"/>
</dbReference>
<dbReference type="Proteomes" id="UP001237642">
    <property type="component" value="Unassembled WGS sequence"/>
</dbReference>
<dbReference type="GO" id="GO:0005524">
    <property type="term" value="F:ATP binding"/>
    <property type="evidence" value="ECO:0007669"/>
    <property type="project" value="UniProtKB-UniRule"/>
</dbReference>
<dbReference type="Gene3D" id="3.30.200.20">
    <property type="entry name" value="Phosphorylase Kinase, domain 1"/>
    <property type="match status" value="1"/>
</dbReference>
<proteinExistence type="inferred from homology"/>
<feature type="transmembrane region" description="Helical" evidence="17">
    <location>
        <begin position="635"/>
        <end position="658"/>
    </location>
</feature>
<dbReference type="InterPro" id="IPR003591">
    <property type="entry name" value="Leu-rich_rpt_typical-subtyp"/>
</dbReference>
<dbReference type="GO" id="GO:0004674">
    <property type="term" value="F:protein serine/threonine kinase activity"/>
    <property type="evidence" value="ECO:0007669"/>
    <property type="project" value="UniProtKB-KW"/>
</dbReference>
<dbReference type="Pfam" id="PF13855">
    <property type="entry name" value="LRR_8"/>
    <property type="match status" value="1"/>
</dbReference>
<dbReference type="InterPro" id="IPR001611">
    <property type="entry name" value="Leu-rich_rpt"/>
</dbReference>
<dbReference type="InterPro" id="IPR011009">
    <property type="entry name" value="Kinase-like_dom_sf"/>
</dbReference>
<gene>
    <name evidence="20" type="ORF">POM88_036223</name>
</gene>
<keyword evidence="13 17" id="KW-1133">Transmembrane helix</keyword>
<feature type="binding site" evidence="16">
    <location>
        <position position="722"/>
    </location>
    <ligand>
        <name>ATP</name>
        <dbReference type="ChEBI" id="CHEBI:30616"/>
    </ligand>
</feature>
<dbReference type="GO" id="GO:0016020">
    <property type="term" value="C:membrane"/>
    <property type="evidence" value="ECO:0007669"/>
    <property type="project" value="UniProtKB-SubCell"/>
</dbReference>
<evidence type="ECO:0000313" key="21">
    <source>
        <dbReference type="Proteomes" id="UP001237642"/>
    </source>
</evidence>
<evidence type="ECO:0000256" key="10">
    <source>
        <dbReference type="ARBA" id="ARBA00022741"/>
    </source>
</evidence>
<evidence type="ECO:0000256" key="3">
    <source>
        <dbReference type="ARBA" id="ARBA00012513"/>
    </source>
</evidence>
<organism evidence="20 21">
    <name type="scientific">Heracleum sosnowskyi</name>
    <dbReference type="NCBI Taxonomy" id="360622"/>
    <lineage>
        <taxon>Eukaryota</taxon>
        <taxon>Viridiplantae</taxon>
        <taxon>Streptophyta</taxon>
        <taxon>Embryophyta</taxon>
        <taxon>Tracheophyta</taxon>
        <taxon>Spermatophyta</taxon>
        <taxon>Magnoliopsida</taxon>
        <taxon>eudicotyledons</taxon>
        <taxon>Gunneridae</taxon>
        <taxon>Pentapetalae</taxon>
        <taxon>asterids</taxon>
        <taxon>campanulids</taxon>
        <taxon>Apiales</taxon>
        <taxon>Apiaceae</taxon>
        <taxon>Apioideae</taxon>
        <taxon>apioid superclade</taxon>
        <taxon>Tordylieae</taxon>
        <taxon>Tordyliinae</taxon>
        <taxon>Heracleum</taxon>
    </lineage>
</organism>
<evidence type="ECO:0000256" key="2">
    <source>
        <dbReference type="ARBA" id="ARBA00008684"/>
    </source>
</evidence>
<dbReference type="Gene3D" id="1.10.510.10">
    <property type="entry name" value="Transferase(Phosphotransferase) domain 1"/>
    <property type="match status" value="1"/>
</dbReference>
<keyword evidence="6" id="KW-0808">Transferase</keyword>
<evidence type="ECO:0000256" key="1">
    <source>
        <dbReference type="ARBA" id="ARBA00004479"/>
    </source>
</evidence>
<keyword evidence="7 17" id="KW-0812">Transmembrane</keyword>
<name>A0AAD8HN00_9APIA</name>
<dbReference type="InterPro" id="IPR017441">
    <property type="entry name" value="Protein_kinase_ATP_BS"/>
</dbReference>
<protein>
    <recommendedName>
        <fullName evidence="3">non-specific serine/threonine protein kinase</fullName>
        <ecNumber evidence="3">2.7.11.1</ecNumber>
    </recommendedName>
</protein>
<keyword evidence="21" id="KW-1185">Reference proteome</keyword>
<dbReference type="FunFam" id="3.80.10.10:FF:000077">
    <property type="entry name" value="LRR receptor-like serine/threonine-protein kinase ERL1"/>
    <property type="match status" value="1"/>
</dbReference>
<keyword evidence="12 16" id="KW-0067">ATP-binding</keyword>
<dbReference type="PROSITE" id="PS51450">
    <property type="entry name" value="LRR"/>
    <property type="match status" value="1"/>
</dbReference>
<dbReference type="SUPFAM" id="SSF52058">
    <property type="entry name" value="L domain-like"/>
    <property type="match status" value="2"/>
</dbReference>
<dbReference type="EC" id="2.7.11.1" evidence="3"/>
<comment type="caution">
    <text evidence="20">The sequence shown here is derived from an EMBL/GenBank/DDBJ whole genome shotgun (WGS) entry which is preliminary data.</text>
</comment>
<dbReference type="PANTHER" id="PTHR45974:SF274">
    <property type="entry name" value="PROTEIN KINASE DOMAIN-CONTAINING PROTEIN"/>
    <property type="match status" value="1"/>
</dbReference>
<dbReference type="PRINTS" id="PR00019">
    <property type="entry name" value="LEURICHRPT"/>
</dbReference>